<dbReference type="STRING" id="983.SAMN05443543_10374"/>
<keyword evidence="2" id="KW-1185">Reference proteome</keyword>
<dbReference type="AlphaFoldDB" id="A0A4Y4B1G4"/>
<dbReference type="EMBL" id="BJNP01000033">
    <property type="protein sequence ID" value="GEC73090.1"/>
    <property type="molecule type" value="Genomic_DNA"/>
</dbReference>
<dbReference type="InterPro" id="IPR024302">
    <property type="entry name" value="SusD-like"/>
</dbReference>
<proteinExistence type="predicted"/>
<name>A0A4Y4B1G4_9FLAO</name>
<evidence type="ECO:0000313" key="1">
    <source>
        <dbReference type="EMBL" id="GEC73090.1"/>
    </source>
</evidence>
<protein>
    <recommendedName>
        <fullName evidence="3">SusD/RagB family nutrient-binding outer membrane lipoprotein</fullName>
    </recommendedName>
</protein>
<evidence type="ECO:0000313" key="2">
    <source>
        <dbReference type="Proteomes" id="UP000316775"/>
    </source>
</evidence>
<dbReference type="PROSITE" id="PS51257">
    <property type="entry name" value="PROKAR_LIPOPROTEIN"/>
    <property type="match status" value="1"/>
</dbReference>
<dbReference type="Pfam" id="PF12741">
    <property type="entry name" value="SusD-like"/>
    <property type="match status" value="1"/>
</dbReference>
<dbReference type="Gene3D" id="1.25.40.390">
    <property type="match status" value="1"/>
</dbReference>
<accession>A0A4Y4B1G4</accession>
<dbReference type="SUPFAM" id="SSF48452">
    <property type="entry name" value="TPR-like"/>
    <property type="match status" value="1"/>
</dbReference>
<dbReference type="Proteomes" id="UP000316775">
    <property type="component" value="Unassembled WGS sequence"/>
</dbReference>
<reference evidence="1 2" key="1">
    <citation type="submission" date="2019-06" db="EMBL/GenBank/DDBJ databases">
        <title>Whole genome shotgun sequence of Flavobacterium flevense NBRC 14960.</title>
        <authorList>
            <person name="Hosoyama A."/>
            <person name="Uohara A."/>
            <person name="Ohji S."/>
            <person name="Ichikawa N."/>
        </authorList>
    </citation>
    <scope>NUCLEOTIDE SEQUENCE [LARGE SCALE GENOMIC DNA]</scope>
    <source>
        <strain evidence="1 2">NBRC 14960</strain>
    </source>
</reference>
<organism evidence="1 2">
    <name type="scientific">Flavobacterium flevense</name>
    <dbReference type="NCBI Taxonomy" id="983"/>
    <lineage>
        <taxon>Bacteria</taxon>
        <taxon>Pseudomonadati</taxon>
        <taxon>Bacteroidota</taxon>
        <taxon>Flavobacteriia</taxon>
        <taxon>Flavobacteriales</taxon>
        <taxon>Flavobacteriaceae</taxon>
        <taxon>Flavobacterium</taxon>
    </lineage>
</organism>
<dbReference type="OrthoDB" id="725917at2"/>
<sequence>MKINNIKKSLVCLGLLSLVSCTDDFQEINTNTYGASNELLEQDFNNIRTLFPPIFNNIIVLDPVWWYQVQQGLQGDIWSGYMATPTPFAGGTNNTTYDLVDGWNGYAWTSGYKDIMANVYKLEQRTKGKYDQFYALSLILKVEAMHRITDTYGPIVYSEFGTEDALIEYDEQKEVYNQMFKELDIAVTELTPRATADGVTEFTGTDITGYKGDFKKWVKFANTLRLRLAMHIVKIDPSLAKTEAEKAVSHSFGVLTTNEDTFKIISPNYNNPIATISDAWQDIRMSADMESIMGGYNDPRTSVYFKTSDQFSGQYKGVRTGIEIAAKSDHSGFSGIGSVVNTKEIVLMTAAEAYFLRAEGALRGWSMGGDAKSLYEQGITTSFSQYGVSGAATYIADGTATAKPYVDPNFPVNNSPAVNTVTVAWDAAATNEVKLQKIITQKWIAGFPEGQEAWTEWRRTGYPKLFPVLKNTSGGKITTQFGVRRLNYPQSEKAGNPDGLATGIAKLGGSDTGGTRLWWDVNKANF</sequence>
<dbReference type="InterPro" id="IPR011990">
    <property type="entry name" value="TPR-like_helical_dom_sf"/>
</dbReference>
<comment type="caution">
    <text evidence="1">The sequence shown here is derived from an EMBL/GenBank/DDBJ whole genome shotgun (WGS) entry which is preliminary data.</text>
</comment>
<gene>
    <name evidence="1" type="ORF">FFL01_26290</name>
</gene>
<dbReference type="RefSeq" id="WP_073243204.1">
    <property type="nucleotide sequence ID" value="NZ_BJNP01000033.1"/>
</dbReference>
<evidence type="ECO:0008006" key="3">
    <source>
        <dbReference type="Google" id="ProtNLM"/>
    </source>
</evidence>